<evidence type="ECO:0000313" key="2">
    <source>
        <dbReference type="Proteomes" id="UP001472677"/>
    </source>
</evidence>
<name>A0ABR2FV87_9ROSI</name>
<proteinExistence type="predicted"/>
<gene>
    <name evidence="1" type="ORF">V6N12_022348</name>
</gene>
<protein>
    <submittedName>
        <fullName evidence="1">Uncharacterized protein</fullName>
    </submittedName>
</protein>
<dbReference type="EMBL" id="JBBPBM010000004">
    <property type="protein sequence ID" value="KAK8587881.1"/>
    <property type="molecule type" value="Genomic_DNA"/>
</dbReference>
<dbReference type="Proteomes" id="UP001472677">
    <property type="component" value="Unassembled WGS sequence"/>
</dbReference>
<reference evidence="1 2" key="1">
    <citation type="journal article" date="2024" name="G3 (Bethesda)">
        <title>Genome assembly of Hibiscus sabdariffa L. provides insights into metabolisms of medicinal natural products.</title>
        <authorList>
            <person name="Kim T."/>
        </authorList>
    </citation>
    <scope>NUCLEOTIDE SEQUENCE [LARGE SCALE GENOMIC DNA]</scope>
    <source>
        <strain evidence="1">TK-2024</strain>
        <tissue evidence="1">Old leaves</tissue>
    </source>
</reference>
<organism evidence="1 2">
    <name type="scientific">Hibiscus sabdariffa</name>
    <name type="common">roselle</name>
    <dbReference type="NCBI Taxonomy" id="183260"/>
    <lineage>
        <taxon>Eukaryota</taxon>
        <taxon>Viridiplantae</taxon>
        <taxon>Streptophyta</taxon>
        <taxon>Embryophyta</taxon>
        <taxon>Tracheophyta</taxon>
        <taxon>Spermatophyta</taxon>
        <taxon>Magnoliopsida</taxon>
        <taxon>eudicotyledons</taxon>
        <taxon>Gunneridae</taxon>
        <taxon>Pentapetalae</taxon>
        <taxon>rosids</taxon>
        <taxon>malvids</taxon>
        <taxon>Malvales</taxon>
        <taxon>Malvaceae</taxon>
        <taxon>Malvoideae</taxon>
        <taxon>Hibiscus</taxon>
    </lineage>
</organism>
<evidence type="ECO:0000313" key="1">
    <source>
        <dbReference type="EMBL" id="KAK8587881.1"/>
    </source>
</evidence>
<accession>A0ABR2FV87</accession>
<comment type="caution">
    <text evidence="1">The sequence shown here is derived from an EMBL/GenBank/DDBJ whole genome shotgun (WGS) entry which is preliminary data.</text>
</comment>
<keyword evidence="2" id="KW-1185">Reference proteome</keyword>
<sequence length="66" mass="7496">MGYVVAEERIAWISEEEAYISFGTSHPMITVWSLDRGSRIVHSIPLRLAEDLVHVKQWVSALTALE</sequence>